<evidence type="ECO:0000313" key="1">
    <source>
        <dbReference type="EMBL" id="KFB48478.1"/>
    </source>
</evidence>
<dbReference type="VEuPathDB" id="VectorBase:ASIC016464"/>
<dbReference type="AlphaFoldDB" id="A0A084WE34"/>
<dbReference type="EMBL" id="KE525340">
    <property type="protein sequence ID" value="KFB48478.1"/>
    <property type="molecule type" value="Genomic_DNA"/>
</dbReference>
<dbReference type="EMBL" id="ATLV01023123">
    <property type="status" value="NOT_ANNOTATED_CDS"/>
    <property type="molecule type" value="Genomic_DNA"/>
</dbReference>
<reference evidence="2" key="2">
    <citation type="submission" date="2020-05" db="UniProtKB">
        <authorList>
            <consortium name="EnsemblMetazoa"/>
        </authorList>
    </citation>
    <scope>IDENTIFICATION</scope>
</reference>
<keyword evidence="3" id="KW-1185">Reference proteome</keyword>
<protein>
    <submittedName>
        <fullName evidence="1 2">Response regulator receiver protein</fullName>
    </submittedName>
</protein>
<evidence type="ECO:0000313" key="3">
    <source>
        <dbReference type="Proteomes" id="UP000030765"/>
    </source>
</evidence>
<reference evidence="1 3" key="1">
    <citation type="journal article" date="2014" name="BMC Genomics">
        <title>Genome sequence of Anopheles sinensis provides insight into genetics basis of mosquito competence for malaria parasites.</title>
        <authorList>
            <person name="Zhou D."/>
            <person name="Zhang D."/>
            <person name="Ding G."/>
            <person name="Shi L."/>
            <person name="Hou Q."/>
            <person name="Ye Y."/>
            <person name="Xu Y."/>
            <person name="Zhou H."/>
            <person name="Xiong C."/>
            <person name="Li S."/>
            <person name="Yu J."/>
            <person name="Hong S."/>
            <person name="Yu X."/>
            <person name="Zou P."/>
            <person name="Chen C."/>
            <person name="Chang X."/>
            <person name="Wang W."/>
            <person name="Lv Y."/>
            <person name="Sun Y."/>
            <person name="Ma L."/>
            <person name="Shen B."/>
            <person name="Zhu C."/>
        </authorList>
    </citation>
    <scope>NUCLEOTIDE SEQUENCE [LARGE SCALE GENOMIC DNA]</scope>
</reference>
<accession>A0A084WE34</accession>
<organism evidence="1">
    <name type="scientific">Anopheles sinensis</name>
    <name type="common">Mosquito</name>
    <dbReference type="NCBI Taxonomy" id="74873"/>
    <lineage>
        <taxon>Eukaryota</taxon>
        <taxon>Metazoa</taxon>
        <taxon>Ecdysozoa</taxon>
        <taxon>Arthropoda</taxon>
        <taxon>Hexapoda</taxon>
        <taxon>Insecta</taxon>
        <taxon>Pterygota</taxon>
        <taxon>Neoptera</taxon>
        <taxon>Endopterygota</taxon>
        <taxon>Diptera</taxon>
        <taxon>Nematocera</taxon>
        <taxon>Culicoidea</taxon>
        <taxon>Culicidae</taxon>
        <taxon>Anophelinae</taxon>
        <taxon>Anopheles</taxon>
    </lineage>
</organism>
<sequence>MDGYEGLGHTVHPAASFWASLTDAPSSDGSFCRWGGRTDCLEAAERDKVIIIRLGARPRSKSA</sequence>
<evidence type="ECO:0000313" key="2">
    <source>
        <dbReference type="EnsemblMetazoa" id="ASIC016464-PA"/>
    </source>
</evidence>
<gene>
    <name evidence="1" type="ORF">ZHAS_00016464</name>
</gene>
<proteinExistence type="predicted"/>
<name>A0A084WE34_ANOSI</name>
<dbReference type="Proteomes" id="UP000030765">
    <property type="component" value="Unassembled WGS sequence"/>
</dbReference>
<dbReference type="EnsemblMetazoa" id="ASIC016464-RA">
    <property type="protein sequence ID" value="ASIC016464-PA"/>
    <property type="gene ID" value="ASIC016464"/>
</dbReference>